<dbReference type="GeneID" id="80034670"/>
<reference evidence="1" key="1">
    <citation type="submission" date="2022-10" db="EMBL/GenBank/DDBJ databases">
        <authorList>
            <person name="Shreffler J."/>
            <person name="Spring A.M."/>
            <person name="Klyczek K."/>
            <person name="Garlena R.A."/>
            <person name="Russell D.A."/>
            <person name="Pope W.H."/>
            <person name="Jacobs-Sera D."/>
            <person name="Hatfull G.F."/>
        </authorList>
    </citation>
    <scope>NUCLEOTIDE SEQUENCE</scope>
</reference>
<dbReference type="InterPro" id="IPR057369">
    <property type="entry name" value="VG15"/>
</dbReference>
<gene>
    <name evidence="1" type="primary">6</name>
    <name evidence="1" type="ORF">SEA_BAUER_6</name>
</gene>
<sequence length="249" mass="27260">MASRGSIEQHRVAASDLSRLVADELAAFFAALDLSRPEAVRDALLEFMPLLVAEYGQVASALSMEWYEQLRLESGQTAAFLVAAPLVASIAPERVEAKVRYLAAQLWTPEPEKILAGLTKASDKYVKQFGRDTIASNAEREGASWARVPTGGKTCAWCLILASRDAVYLSEESALTRADGDRYHGFCDCEAVPIWGPDDYPEGYLPDDYYDMYRAAREAAGSGDMKAISAALRREFPDAVNDGVFGHDH</sequence>
<keyword evidence="2" id="KW-1185">Reference proteome</keyword>
<evidence type="ECO:0008006" key="3">
    <source>
        <dbReference type="Google" id="ProtNLM"/>
    </source>
</evidence>
<evidence type="ECO:0000313" key="2">
    <source>
        <dbReference type="Proteomes" id="UP001156221"/>
    </source>
</evidence>
<name>A0A9E8AAS1_9CAUD</name>
<dbReference type="Pfam" id="PF25310">
    <property type="entry name" value="VG15"/>
    <property type="match status" value="1"/>
</dbReference>
<protein>
    <recommendedName>
        <fullName evidence="3">MuF-like minor capsid protein</fullName>
    </recommendedName>
</protein>
<dbReference type="RefSeq" id="YP_010761299.1">
    <property type="nucleotide sequence ID" value="NC_073594.1"/>
</dbReference>
<dbReference type="Proteomes" id="UP001156221">
    <property type="component" value="Segment"/>
</dbReference>
<organism evidence="1 2">
    <name type="scientific">Arthrobacter phage Bauer</name>
    <dbReference type="NCBI Taxonomy" id="2985648"/>
    <lineage>
        <taxon>Viruses</taxon>
        <taxon>Duplodnaviria</taxon>
        <taxon>Heunggongvirae</taxon>
        <taxon>Uroviricota</taxon>
        <taxon>Caudoviricetes</taxon>
        <taxon>Bauervirus</taxon>
        <taxon>Bauervirus bauer</taxon>
    </lineage>
</organism>
<accession>A0A9E8AAS1</accession>
<dbReference type="KEGG" id="vg:80034670"/>
<proteinExistence type="predicted"/>
<evidence type="ECO:0000313" key="1">
    <source>
        <dbReference type="EMBL" id="UYM26555.1"/>
    </source>
</evidence>
<dbReference type="EMBL" id="OP580516">
    <property type="protein sequence ID" value="UYM26555.1"/>
    <property type="molecule type" value="Genomic_DNA"/>
</dbReference>